<dbReference type="STRING" id="1325564.NSJP_0220"/>
<feature type="transmembrane region" description="Helical" evidence="1">
    <location>
        <begin position="41"/>
        <end position="63"/>
    </location>
</feature>
<organism evidence="2 3">
    <name type="scientific">Nitrospira japonica</name>
    <dbReference type="NCBI Taxonomy" id="1325564"/>
    <lineage>
        <taxon>Bacteria</taxon>
        <taxon>Pseudomonadati</taxon>
        <taxon>Nitrospirota</taxon>
        <taxon>Nitrospiria</taxon>
        <taxon>Nitrospirales</taxon>
        <taxon>Nitrospiraceae</taxon>
        <taxon>Nitrospira</taxon>
    </lineage>
</organism>
<feature type="transmembrane region" description="Helical" evidence="1">
    <location>
        <begin position="12"/>
        <end position="29"/>
    </location>
</feature>
<reference evidence="2 3" key="1">
    <citation type="submission" date="2017-03" db="EMBL/GenBank/DDBJ databases">
        <authorList>
            <person name="Afonso C.L."/>
            <person name="Miller P.J."/>
            <person name="Scott M.A."/>
            <person name="Spackman E."/>
            <person name="Goraichik I."/>
            <person name="Dimitrov K.M."/>
            <person name="Suarez D.L."/>
            <person name="Swayne D.E."/>
        </authorList>
    </citation>
    <scope>NUCLEOTIDE SEQUENCE [LARGE SCALE GENOMIC DNA]</scope>
    <source>
        <strain evidence="2">Genome sequencing of Nitrospira japonica strain NJ11</strain>
    </source>
</reference>
<proteinExistence type="predicted"/>
<keyword evidence="1" id="KW-0472">Membrane</keyword>
<dbReference type="InterPro" id="IPR018550">
    <property type="entry name" value="Lipid-A_deacylase-rel"/>
</dbReference>
<keyword evidence="1" id="KW-1133">Transmembrane helix</keyword>
<dbReference type="AlphaFoldDB" id="A0A1W1I087"/>
<keyword evidence="1" id="KW-0812">Transmembrane</keyword>
<evidence type="ECO:0000256" key="1">
    <source>
        <dbReference type="SAM" id="Phobius"/>
    </source>
</evidence>
<evidence type="ECO:0008006" key="4">
    <source>
        <dbReference type="Google" id="ProtNLM"/>
    </source>
</evidence>
<protein>
    <recommendedName>
        <fullName evidence="4">Acyloxyacyl hydrolase</fullName>
    </recommendedName>
</protein>
<evidence type="ECO:0000313" key="3">
    <source>
        <dbReference type="Proteomes" id="UP000192042"/>
    </source>
</evidence>
<dbReference type="Gene3D" id="2.40.160.20">
    <property type="match status" value="1"/>
</dbReference>
<keyword evidence="3" id="KW-1185">Reference proteome</keyword>
<evidence type="ECO:0000313" key="2">
    <source>
        <dbReference type="EMBL" id="SLM46392.1"/>
    </source>
</evidence>
<dbReference type="KEGG" id="nja:NSJP_0220"/>
<dbReference type="EMBL" id="LT828648">
    <property type="protein sequence ID" value="SLM46392.1"/>
    <property type="molecule type" value="Genomic_DNA"/>
</dbReference>
<sequence length="229" mass="24860">MGILPILMKTMLRLFSTGLITAFRGLIFFTKGDSMGRVRIGARLCPGALIGLMIFMAATSAIAEGFRLESLNVRAGLSGSSVIGKDQQTDFNQVDLALAARLPWEWSVGSDWLFATRALTSAGALHGSGETHAVFTLVPFDVMFGRRDGLISIDMGVGGALLTDSKFGDQNFGGPFQFVWTFGATSRLFGPLGVGYHFQHYSDATMYGPDSRGVDLHLLELIYWFDTGR</sequence>
<dbReference type="Pfam" id="PF09411">
    <property type="entry name" value="PagL"/>
    <property type="match status" value="1"/>
</dbReference>
<gene>
    <name evidence="2" type="ORF">NSJP_0220</name>
</gene>
<dbReference type="Proteomes" id="UP000192042">
    <property type="component" value="Chromosome I"/>
</dbReference>
<dbReference type="OrthoDB" id="9797122at2"/>
<accession>A0A1W1I087</accession>
<name>A0A1W1I087_9BACT</name>